<organism evidence="9 10">
    <name type="scientific">Conger conger</name>
    <name type="common">Conger eel</name>
    <name type="synonym">Muraena conger</name>
    <dbReference type="NCBI Taxonomy" id="82655"/>
    <lineage>
        <taxon>Eukaryota</taxon>
        <taxon>Metazoa</taxon>
        <taxon>Chordata</taxon>
        <taxon>Craniata</taxon>
        <taxon>Vertebrata</taxon>
        <taxon>Euteleostomi</taxon>
        <taxon>Actinopterygii</taxon>
        <taxon>Neopterygii</taxon>
        <taxon>Teleostei</taxon>
        <taxon>Anguilliformes</taxon>
        <taxon>Congridae</taxon>
        <taxon>Conger</taxon>
    </lineage>
</organism>
<comment type="catalytic activity">
    <reaction evidence="8">
        <text>glucuronate acceptor + UDP-alpha-D-glucuronate = acceptor beta-D-glucuronoside + UDP + H(+)</text>
        <dbReference type="Rhea" id="RHEA:21032"/>
        <dbReference type="ChEBI" id="CHEBI:15378"/>
        <dbReference type="ChEBI" id="CHEBI:58052"/>
        <dbReference type="ChEBI" id="CHEBI:58223"/>
        <dbReference type="ChEBI" id="CHEBI:132367"/>
        <dbReference type="ChEBI" id="CHEBI:132368"/>
        <dbReference type="EC" id="2.4.1.17"/>
    </reaction>
</comment>
<keyword evidence="4 8" id="KW-0812">Transmembrane</keyword>
<dbReference type="CDD" id="cd03784">
    <property type="entry name" value="GT1_Gtf-like"/>
    <property type="match status" value="1"/>
</dbReference>
<protein>
    <recommendedName>
        <fullName evidence="8">UDP-glucuronosyltransferase</fullName>
        <ecNumber evidence="8">2.4.1.17</ecNumber>
    </recommendedName>
</protein>
<evidence type="ECO:0000256" key="1">
    <source>
        <dbReference type="ARBA" id="ARBA00009995"/>
    </source>
</evidence>
<dbReference type="InterPro" id="IPR050271">
    <property type="entry name" value="UDP-glycosyltransferase"/>
</dbReference>
<dbReference type="GO" id="GO:0015020">
    <property type="term" value="F:glucuronosyltransferase activity"/>
    <property type="evidence" value="ECO:0007669"/>
    <property type="project" value="UniProtKB-EC"/>
</dbReference>
<feature type="chain" id="PRO_5040531565" description="UDP-glucuronosyltransferase" evidence="8">
    <location>
        <begin position="21"/>
        <end position="528"/>
    </location>
</feature>
<dbReference type="GO" id="GO:0016020">
    <property type="term" value="C:membrane"/>
    <property type="evidence" value="ECO:0007669"/>
    <property type="project" value="UniProtKB-SubCell"/>
</dbReference>
<evidence type="ECO:0000313" key="9">
    <source>
        <dbReference type="EMBL" id="KAJ8256688.1"/>
    </source>
</evidence>
<evidence type="ECO:0000256" key="5">
    <source>
        <dbReference type="ARBA" id="ARBA00022989"/>
    </source>
</evidence>
<dbReference type="SUPFAM" id="SSF53756">
    <property type="entry name" value="UDP-Glycosyltransferase/glycogen phosphorylase"/>
    <property type="match status" value="1"/>
</dbReference>
<dbReference type="OrthoDB" id="5835829at2759"/>
<dbReference type="Gene3D" id="3.40.50.2000">
    <property type="entry name" value="Glycogen Phosphorylase B"/>
    <property type="match status" value="2"/>
</dbReference>
<keyword evidence="5 8" id="KW-1133">Transmembrane helix</keyword>
<dbReference type="PANTHER" id="PTHR48043:SF120">
    <property type="entry name" value="UDP GLUCURONOSYLTRANSFERASE 5 FAMILY, POLYPEPTIDE E1 ISOFORM X1"/>
    <property type="match status" value="1"/>
</dbReference>
<sequence length="528" mass="59786">MTVLLVALLLLLWPGPGSEGGRVLVCPVDGSHWLHMQVLVKELHARGHQVTVLRSSTSWYILENSPHYTSITVQQDTQQSIESAETMSRFLHRSLELRKERGPLSFLAFYSNFFDMLSETYGTVAELARTLLTDRALMQKLQEARFDLVLTDPALPIGAMVAHYLQLPLVLNVRWVLSMDVHFAIAPSPLSYIPQVLSTNTDRMDFLQRLSNVLYHGLSLYIHHFITNPPFQAMCQEVFPPGINALSLIQAADLWLVRVDFVFEFPRPVMPNLVYVGGFHCRPAQPLPPELEDFMQSSGEHGVVLMSLGTFVRGLQPHISEVIASAFARLPQKVVWRHLGQRPSTLGNNTLLLDWLPQNDLLGHPKTRAFVTHGGTNGIYEAIYHAVPVLGLPLIFDQMDNMVRMEARGAGIVLDVMALEVDSLTQALRDILDEQKPYRDNMRRLSRLHRDRPIEPLDSALFWIEFVMRHGGAGHLRTESYRMPWYAYHNLDVLALLLGSAVTLLLLIGATCRCLCQRLCRTRKVKLQ</sequence>
<reference evidence="9" key="1">
    <citation type="journal article" date="2023" name="Science">
        <title>Genome structures resolve the early diversification of teleost fishes.</title>
        <authorList>
            <person name="Parey E."/>
            <person name="Louis A."/>
            <person name="Montfort J."/>
            <person name="Bouchez O."/>
            <person name="Roques C."/>
            <person name="Iampietro C."/>
            <person name="Lluch J."/>
            <person name="Castinel A."/>
            <person name="Donnadieu C."/>
            <person name="Desvignes T."/>
            <person name="Floi Bucao C."/>
            <person name="Jouanno E."/>
            <person name="Wen M."/>
            <person name="Mejri S."/>
            <person name="Dirks R."/>
            <person name="Jansen H."/>
            <person name="Henkel C."/>
            <person name="Chen W.J."/>
            <person name="Zahm M."/>
            <person name="Cabau C."/>
            <person name="Klopp C."/>
            <person name="Thompson A.W."/>
            <person name="Robinson-Rechavi M."/>
            <person name="Braasch I."/>
            <person name="Lecointre G."/>
            <person name="Bobe J."/>
            <person name="Postlethwait J.H."/>
            <person name="Berthelot C."/>
            <person name="Roest Crollius H."/>
            <person name="Guiguen Y."/>
        </authorList>
    </citation>
    <scope>NUCLEOTIDE SEQUENCE</scope>
    <source>
        <strain evidence="9">Concon-B</strain>
    </source>
</reference>
<evidence type="ECO:0000256" key="2">
    <source>
        <dbReference type="ARBA" id="ARBA00022676"/>
    </source>
</evidence>
<proteinExistence type="inferred from homology"/>
<keyword evidence="10" id="KW-1185">Reference proteome</keyword>
<evidence type="ECO:0000256" key="8">
    <source>
        <dbReference type="RuleBase" id="RU362059"/>
    </source>
</evidence>
<comment type="caution">
    <text evidence="9">The sequence shown here is derived from an EMBL/GenBank/DDBJ whole genome shotgun (WGS) entry which is preliminary data.</text>
</comment>
<feature type="signal peptide" evidence="8">
    <location>
        <begin position="1"/>
        <end position="20"/>
    </location>
</feature>
<keyword evidence="3 7" id="KW-0808">Transferase</keyword>
<evidence type="ECO:0000256" key="3">
    <source>
        <dbReference type="ARBA" id="ARBA00022679"/>
    </source>
</evidence>
<gene>
    <name evidence="9" type="ORF">COCON_G00188400</name>
</gene>
<dbReference type="InterPro" id="IPR035595">
    <property type="entry name" value="UDP_glycos_trans_CS"/>
</dbReference>
<evidence type="ECO:0000256" key="4">
    <source>
        <dbReference type="ARBA" id="ARBA00022692"/>
    </source>
</evidence>
<keyword evidence="8" id="KW-0732">Signal</keyword>
<name>A0A9Q1D3U0_CONCO</name>
<evidence type="ECO:0000256" key="6">
    <source>
        <dbReference type="ARBA" id="ARBA00023136"/>
    </source>
</evidence>
<comment type="subcellular location">
    <subcellularLocation>
        <location evidence="8">Membrane</location>
        <topology evidence="8">Single-pass membrane protein</topology>
    </subcellularLocation>
</comment>
<keyword evidence="6 8" id="KW-0472">Membrane</keyword>
<dbReference type="Pfam" id="PF00201">
    <property type="entry name" value="UDPGT"/>
    <property type="match status" value="1"/>
</dbReference>
<feature type="transmembrane region" description="Helical" evidence="8">
    <location>
        <begin position="493"/>
        <end position="516"/>
    </location>
</feature>
<dbReference type="InterPro" id="IPR002213">
    <property type="entry name" value="UDP_glucos_trans"/>
</dbReference>
<evidence type="ECO:0000256" key="7">
    <source>
        <dbReference type="RuleBase" id="RU003718"/>
    </source>
</evidence>
<keyword evidence="2 7" id="KW-0328">Glycosyltransferase</keyword>
<dbReference type="PANTHER" id="PTHR48043">
    <property type="entry name" value="EG:EG0003.4 PROTEIN-RELATED"/>
    <property type="match status" value="1"/>
</dbReference>
<dbReference type="EC" id="2.4.1.17" evidence="8"/>
<dbReference type="Proteomes" id="UP001152803">
    <property type="component" value="Unassembled WGS sequence"/>
</dbReference>
<comment type="similarity">
    <text evidence="1 7">Belongs to the UDP-glycosyltransferase family.</text>
</comment>
<evidence type="ECO:0000313" key="10">
    <source>
        <dbReference type="Proteomes" id="UP001152803"/>
    </source>
</evidence>
<dbReference type="EMBL" id="JAFJMO010000014">
    <property type="protein sequence ID" value="KAJ8256688.1"/>
    <property type="molecule type" value="Genomic_DNA"/>
</dbReference>
<accession>A0A9Q1D3U0</accession>
<dbReference type="FunFam" id="3.40.50.2000:FF:000001">
    <property type="entry name" value="UDP-glucuronosyltransferase"/>
    <property type="match status" value="1"/>
</dbReference>
<dbReference type="AlphaFoldDB" id="A0A9Q1D3U0"/>
<dbReference type="PROSITE" id="PS00375">
    <property type="entry name" value="UDPGT"/>
    <property type="match status" value="1"/>
</dbReference>